<evidence type="ECO:0000256" key="10">
    <source>
        <dbReference type="RuleBase" id="RU003691"/>
    </source>
</evidence>
<dbReference type="PANTHER" id="PTHR42737">
    <property type="entry name" value="GLUTATHIONE REDUCTASE"/>
    <property type="match status" value="1"/>
</dbReference>
<keyword evidence="2 10" id="KW-0285">Flavoprotein</keyword>
<evidence type="ECO:0000259" key="11">
    <source>
        <dbReference type="Pfam" id="PF02852"/>
    </source>
</evidence>
<organism evidence="13 14">
    <name type="scientific">Pseudolysobacter antarcticus</name>
    <dbReference type="NCBI Taxonomy" id="2511995"/>
    <lineage>
        <taxon>Bacteria</taxon>
        <taxon>Pseudomonadati</taxon>
        <taxon>Pseudomonadota</taxon>
        <taxon>Gammaproteobacteria</taxon>
        <taxon>Lysobacterales</taxon>
        <taxon>Rhodanobacteraceae</taxon>
        <taxon>Pseudolysobacter</taxon>
    </lineage>
</organism>
<dbReference type="Pfam" id="PF07992">
    <property type="entry name" value="Pyr_redox_2"/>
    <property type="match status" value="1"/>
</dbReference>
<dbReference type="InterPro" id="IPR023753">
    <property type="entry name" value="FAD/NAD-binding_dom"/>
</dbReference>
<keyword evidence="5" id="KW-1015">Disulfide bond</keyword>
<evidence type="ECO:0000256" key="4">
    <source>
        <dbReference type="ARBA" id="ARBA00023002"/>
    </source>
</evidence>
<dbReference type="InterPro" id="IPR006322">
    <property type="entry name" value="Glutathione_Rdtase_euk/bac"/>
</dbReference>
<evidence type="ECO:0000256" key="9">
    <source>
        <dbReference type="PIRSR" id="PIRSR000350-4"/>
    </source>
</evidence>
<dbReference type="SUPFAM" id="SSF55424">
    <property type="entry name" value="FAD/NAD-linked reductases, dimerisation (C-terminal) domain"/>
    <property type="match status" value="1"/>
</dbReference>
<dbReference type="EC" id="1.8.1.7" evidence="13"/>
<dbReference type="NCBIfam" id="NF004776">
    <property type="entry name" value="PRK06116.1"/>
    <property type="match status" value="1"/>
</dbReference>
<dbReference type="NCBIfam" id="TIGR01421">
    <property type="entry name" value="gluta_reduc_1"/>
    <property type="match status" value="1"/>
</dbReference>
<feature type="binding site" evidence="8">
    <location>
        <begin position="176"/>
        <end position="183"/>
    </location>
    <ligand>
        <name>NAD(+)</name>
        <dbReference type="ChEBI" id="CHEBI:57540"/>
    </ligand>
</feature>
<feature type="binding site" evidence="8">
    <location>
        <position position="264"/>
    </location>
    <ligand>
        <name>NAD(+)</name>
        <dbReference type="ChEBI" id="CHEBI:57540"/>
    </ligand>
</feature>
<keyword evidence="8" id="KW-0547">Nucleotide-binding</keyword>
<dbReference type="InterPro" id="IPR016156">
    <property type="entry name" value="FAD/NAD-linked_Rdtase_dimer_sf"/>
</dbReference>
<keyword evidence="6 10" id="KW-0676">Redox-active center</keyword>
<dbReference type="InterPro" id="IPR036188">
    <property type="entry name" value="FAD/NAD-bd_sf"/>
</dbReference>
<keyword evidence="14" id="KW-1185">Reference proteome</keyword>
<evidence type="ECO:0000256" key="1">
    <source>
        <dbReference type="ARBA" id="ARBA00007532"/>
    </source>
</evidence>
<dbReference type="Pfam" id="PF02852">
    <property type="entry name" value="Pyr_redox_dim"/>
    <property type="match status" value="1"/>
</dbReference>
<accession>A0A411HK83</accession>
<dbReference type="GO" id="GO:0006749">
    <property type="term" value="P:glutathione metabolic process"/>
    <property type="evidence" value="ECO:0007669"/>
    <property type="project" value="InterPro"/>
</dbReference>
<keyword evidence="4 10" id="KW-0560">Oxidoreductase</keyword>
<name>A0A411HK83_9GAMM</name>
<dbReference type="PRINTS" id="PR00368">
    <property type="entry name" value="FADPNR"/>
</dbReference>
<dbReference type="GO" id="GO:0050660">
    <property type="term" value="F:flavin adenine dinucleotide binding"/>
    <property type="evidence" value="ECO:0007669"/>
    <property type="project" value="InterPro"/>
</dbReference>
<comment type="cofactor">
    <cofactor evidence="8">
        <name>FAD</name>
        <dbReference type="ChEBI" id="CHEBI:57692"/>
    </cofactor>
    <text evidence="8">Binds 1 FAD per subunit.</text>
</comment>
<dbReference type="GO" id="GO:0034599">
    <property type="term" value="P:cellular response to oxidative stress"/>
    <property type="evidence" value="ECO:0007669"/>
    <property type="project" value="TreeGrafter"/>
</dbReference>
<feature type="domain" description="FAD/NAD(P)-binding" evidence="12">
    <location>
        <begin position="8"/>
        <end position="320"/>
    </location>
</feature>
<dbReference type="PROSITE" id="PS00076">
    <property type="entry name" value="PYRIDINE_REDOX_1"/>
    <property type="match status" value="1"/>
</dbReference>
<dbReference type="GO" id="GO:0005829">
    <property type="term" value="C:cytosol"/>
    <property type="evidence" value="ECO:0007669"/>
    <property type="project" value="TreeGrafter"/>
</dbReference>
<dbReference type="Gene3D" id="3.30.390.30">
    <property type="match status" value="1"/>
</dbReference>
<dbReference type="PIRSF" id="PIRSF000350">
    <property type="entry name" value="Mercury_reductase_MerA"/>
    <property type="match status" value="1"/>
</dbReference>
<dbReference type="EMBL" id="CP035704">
    <property type="protein sequence ID" value="QBB70946.1"/>
    <property type="molecule type" value="Genomic_DNA"/>
</dbReference>
<dbReference type="GO" id="GO:0004362">
    <property type="term" value="F:glutathione-disulfide reductase (NADPH) activity"/>
    <property type="evidence" value="ECO:0007669"/>
    <property type="project" value="UniProtKB-EC"/>
</dbReference>
<evidence type="ECO:0000259" key="12">
    <source>
        <dbReference type="Pfam" id="PF07992"/>
    </source>
</evidence>
<evidence type="ECO:0000256" key="7">
    <source>
        <dbReference type="PIRSR" id="PIRSR000350-2"/>
    </source>
</evidence>
<dbReference type="OrthoDB" id="9800167at2"/>
<evidence type="ECO:0000256" key="3">
    <source>
        <dbReference type="ARBA" id="ARBA00022827"/>
    </source>
</evidence>
<proteinExistence type="inferred from homology"/>
<evidence type="ECO:0000313" key="14">
    <source>
        <dbReference type="Proteomes" id="UP000291562"/>
    </source>
</evidence>
<dbReference type="Proteomes" id="UP000291562">
    <property type="component" value="Chromosome"/>
</dbReference>
<dbReference type="RefSeq" id="WP_129833470.1">
    <property type="nucleotide sequence ID" value="NZ_CP035704.1"/>
</dbReference>
<dbReference type="GO" id="GO:0045454">
    <property type="term" value="P:cell redox homeostasis"/>
    <property type="evidence" value="ECO:0007669"/>
    <property type="project" value="InterPro"/>
</dbReference>
<keyword evidence="8" id="KW-0520">NAD</keyword>
<dbReference type="PANTHER" id="PTHR42737:SF2">
    <property type="entry name" value="GLUTATHIONE REDUCTASE"/>
    <property type="match status" value="1"/>
</dbReference>
<dbReference type="Gene3D" id="3.50.50.60">
    <property type="entry name" value="FAD/NAD(P)-binding domain"/>
    <property type="match status" value="2"/>
</dbReference>
<evidence type="ECO:0000313" key="13">
    <source>
        <dbReference type="EMBL" id="QBB70946.1"/>
    </source>
</evidence>
<dbReference type="InterPro" id="IPR004099">
    <property type="entry name" value="Pyr_nucl-diS_OxRdtase_dimer"/>
</dbReference>
<sequence length="455" mass="49571">MNTDNAHYDLIVLGAGSAGIATAMRAARHGARVALIERDVIGGTCVNVGCVPKKAMWFAAEMADLQPQLREAGFDSQLGALDWERFITLRNAYIERIHSAYRHRFADLKIEWIAAQARFIARDVIDIGTRQLRAPHIVIATGAKPQRADIPGGELGIDSNGFFALRAAPKRIAVIGGGYVAAELANVLHALGSDVELFVRGKHLLANFDHEIADALVVSMRSRGITVHLDTGIVSAIQDDGKYRLKLIDQKIAEGFDELLWAIGREPITHELDLDAVGVARDESGHVQVDEWQNTNQPGIYALGDVTPNIALTPVAVAAGRHLADRLFGGKVDAKLDFENVPTVVFTHPPLASIGLPEAEARTRHGDQVRIYRSNFLPMFYSLTGKTQRSLFKLICVGAEERIVGLHLLGLGVDEMLQGFAVAIKMGACKRDFDNTIAIHPTSAEEAVLMTEFTL</sequence>
<dbReference type="InterPro" id="IPR001100">
    <property type="entry name" value="Pyr_nuc-diS_OxRdtase"/>
</dbReference>
<feature type="disulfide bond" description="Redox-active" evidence="9">
    <location>
        <begin position="45"/>
        <end position="50"/>
    </location>
</feature>
<dbReference type="SUPFAM" id="SSF51905">
    <property type="entry name" value="FAD/NAD(P)-binding domain"/>
    <property type="match status" value="1"/>
</dbReference>
<evidence type="ECO:0000256" key="2">
    <source>
        <dbReference type="ARBA" id="ARBA00022630"/>
    </source>
</evidence>
<comment type="similarity">
    <text evidence="1 10">Belongs to the class-I pyridine nucleotide-disulfide oxidoreductase family.</text>
</comment>
<dbReference type="KEGG" id="xbc:ELE36_11635"/>
<feature type="active site" description="Proton acceptor" evidence="7">
    <location>
        <position position="440"/>
    </location>
</feature>
<feature type="binding site" evidence="8">
    <location>
        <position position="305"/>
    </location>
    <ligand>
        <name>NAD(+)</name>
        <dbReference type="ChEBI" id="CHEBI:57540"/>
    </ligand>
</feature>
<dbReference type="PRINTS" id="PR00411">
    <property type="entry name" value="PNDRDTASEI"/>
</dbReference>
<dbReference type="InterPro" id="IPR012999">
    <property type="entry name" value="Pyr_OxRdtase_I_AS"/>
</dbReference>
<evidence type="ECO:0000256" key="5">
    <source>
        <dbReference type="ARBA" id="ARBA00023157"/>
    </source>
</evidence>
<feature type="binding site" evidence="8">
    <location>
        <position position="54"/>
    </location>
    <ligand>
        <name>FAD</name>
        <dbReference type="ChEBI" id="CHEBI:57692"/>
    </ligand>
</feature>
<protein>
    <submittedName>
        <fullName evidence="13">Glutathione-disulfide reductase</fullName>
        <ecNumber evidence="13">1.8.1.7</ecNumber>
    </submittedName>
</protein>
<dbReference type="InterPro" id="IPR046952">
    <property type="entry name" value="GSHR/TRXR-like"/>
</dbReference>
<dbReference type="AlphaFoldDB" id="A0A411HK83"/>
<feature type="domain" description="Pyridine nucleotide-disulphide oxidoreductase dimerisation" evidence="11">
    <location>
        <begin position="341"/>
        <end position="448"/>
    </location>
</feature>
<gene>
    <name evidence="13" type="primary">gorA</name>
    <name evidence="13" type="ORF">ELE36_11635</name>
</gene>
<keyword evidence="3 8" id="KW-0274">FAD</keyword>
<reference evidence="13 14" key="1">
    <citation type="submission" date="2019-01" db="EMBL/GenBank/DDBJ databases">
        <title>Pseudolysobacter antarctica gen. nov., sp. nov., isolated from Fildes Peninsula, Antarctica.</title>
        <authorList>
            <person name="Wei Z."/>
            <person name="Peng F."/>
        </authorList>
    </citation>
    <scope>NUCLEOTIDE SEQUENCE [LARGE SCALE GENOMIC DNA]</scope>
    <source>
        <strain evidence="13 14">AQ6-296</strain>
    </source>
</reference>
<evidence type="ECO:0000256" key="8">
    <source>
        <dbReference type="PIRSR" id="PIRSR000350-3"/>
    </source>
</evidence>
<dbReference type="GO" id="GO:0050661">
    <property type="term" value="F:NADP binding"/>
    <property type="evidence" value="ECO:0007669"/>
    <property type="project" value="InterPro"/>
</dbReference>
<evidence type="ECO:0000256" key="6">
    <source>
        <dbReference type="ARBA" id="ARBA00023284"/>
    </source>
</evidence>